<gene>
    <name evidence="5" type="ORF">Nepgr_017866</name>
</gene>
<evidence type="ECO:0000259" key="3">
    <source>
        <dbReference type="Pfam" id="PF14244"/>
    </source>
</evidence>
<dbReference type="Pfam" id="PF14244">
    <property type="entry name" value="Retrotran_gag_3"/>
    <property type="match status" value="1"/>
</dbReference>
<evidence type="ECO:0000256" key="1">
    <source>
        <dbReference type="SAM" id="MobiDB-lite"/>
    </source>
</evidence>
<keyword evidence="6" id="KW-1185">Reference proteome</keyword>
<dbReference type="InterPro" id="IPR029472">
    <property type="entry name" value="Copia-like_N"/>
</dbReference>
<feature type="region of interest" description="Disordered" evidence="1">
    <location>
        <begin position="1"/>
        <end position="25"/>
    </location>
</feature>
<sequence>MATQPTPSETTSDTTNPPFVSSQERLPLQTLTNLTNPFRLEIGDNPAITLVTDLLTVDNYATWSRAMRRALRAKNKLQFIEGTVHKPSDSNDPLFEIWGRCNDMVVSWIQNSVSPSIKSSVVFVDDACEIWNELRDRFTQQNGPRIFQLKKLLASLLQEQDSVSTYYERTTPPNAVSYSTFEHSGISCHKIAGHSVQQCYKIGNANPPVCSYCNKTGHVMDKCYQLHGFPSNHEFNGKTGSITSTANMSSFKGKVEQEGDTDDSVLLTKAQFRQLMDLIQPKDAAAKKMQPTFEPIIEQPKAANMTGNIFTVAPFHKHNQRVWILDTGVTDHMICDPSLYVHQRIQISGSVKLSNGSKAPVSHIGNIRITDKLTLQNVLCVPSFTFNLISIKRLTDTLNCRMIFLANVCLIQDLATWTTIGMGEERDGLYYLMNKKVDPNSLQSLLSKFCKEPSVNLASLHSNLWHSRLSHTSYSRMKLISDPLAKGTVDSINNNHCSICHMAKQHHLPFSPSTHKSHILFDVVHYDLWGPCSEESYDGYKYFLTIVDDASEALGFIC</sequence>
<proteinExistence type="predicted"/>
<dbReference type="PANTHER" id="PTHR37610">
    <property type="entry name" value="CCHC-TYPE DOMAIN-CONTAINING PROTEIN"/>
    <property type="match status" value="1"/>
</dbReference>
<evidence type="ECO:0000259" key="2">
    <source>
        <dbReference type="Pfam" id="PF13976"/>
    </source>
</evidence>
<feature type="domain" description="Retrotransposon Copia-like N-terminal" evidence="3">
    <location>
        <begin position="44"/>
        <end position="88"/>
    </location>
</feature>
<feature type="domain" description="GAG-pre-integrase" evidence="2">
    <location>
        <begin position="429"/>
        <end position="505"/>
    </location>
</feature>
<accession>A0AAD3SQ70</accession>
<dbReference type="Pfam" id="PF13976">
    <property type="entry name" value="gag_pre-integrs"/>
    <property type="match status" value="1"/>
</dbReference>
<feature type="domain" description="Retrovirus-related Pol polyprotein from transposon TNT 1-94-like beta-barrel" evidence="4">
    <location>
        <begin position="323"/>
        <end position="396"/>
    </location>
</feature>
<protein>
    <recommendedName>
        <fullName evidence="7">Retrotransposon Copia-like N-terminal domain-containing protein</fullName>
    </recommendedName>
</protein>
<feature type="compositionally biased region" description="Polar residues" evidence="1">
    <location>
        <begin position="1"/>
        <end position="24"/>
    </location>
</feature>
<dbReference type="InterPro" id="IPR054722">
    <property type="entry name" value="PolX-like_BBD"/>
</dbReference>
<organism evidence="5 6">
    <name type="scientific">Nepenthes gracilis</name>
    <name type="common">Slender pitcher plant</name>
    <dbReference type="NCBI Taxonomy" id="150966"/>
    <lineage>
        <taxon>Eukaryota</taxon>
        <taxon>Viridiplantae</taxon>
        <taxon>Streptophyta</taxon>
        <taxon>Embryophyta</taxon>
        <taxon>Tracheophyta</taxon>
        <taxon>Spermatophyta</taxon>
        <taxon>Magnoliopsida</taxon>
        <taxon>eudicotyledons</taxon>
        <taxon>Gunneridae</taxon>
        <taxon>Pentapetalae</taxon>
        <taxon>Caryophyllales</taxon>
        <taxon>Nepenthaceae</taxon>
        <taxon>Nepenthes</taxon>
    </lineage>
</organism>
<reference evidence="5" key="1">
    <citation type="submission" date="2023-05" db="EMBL/GenBank/DDBJ databases">
        <title>Nepenthes gracilis genome sequencing.</title>
        <authorList>
            <person name="Fukushima K."/>
        </authorList>
    </citation>
    <scope>NUCLEOTIDE SEQUENCE</scope>
    <source>
        <strain evidence="5">SING2019-196</strain>
    </source>
</reference>
<evidence type="ECO:0008006" key="7">
    <source>
        <dbReference type="Google" id="ProtNLM"/>
    </source>
</evidence>
<dbReference type="Proteomes" id="UP001279734">
    <property type="component" value="Unassembled WGS sequence"/>
</dbReference>
<dbReference type="AlphaFoldDB" id="A0AAD3SQ70"/>
<dbReference type="InterPro" id="IPR025724">
    <property type="entry name" value="GAG-pre-integrase_dom"/>
</dbReference>
<dbReference type="Pfam" id="PF22936">
    <property type="entry name" value="Pol_BBD"/>
    <property type="match status" value="1"/>
</dbReference>
<evidence type="ECO:0000313" key="6">
    <source>
        <dbReference type="Proteomes" id="UP001279734"/>
    </source>
</evidence>
<evidence type="ECO:0000259" key="4">
    <source>
        <dbReference type="Pfam" id="PF22936"/>
    </source>
</evidence>
<evidence type="ECO:0000313" key="5">
    <source>
        <dbReference type="EMBL" id="GMH16025.1"/>
    </source>
</evidence>
<name>A0AAD3SQ70_NEPGR</name>
<dbReference type="EMBL" id="BSYO01000016">
    <property type="protein sequence ID" value="GMH16025.1"/>
    <property type="molecule type" value="Genomic_DNA"/>
</dbReference>
<dbReference type="PANTHER" id="PTHR37610:SF100">
    <property type="entry name" value="COPIA-LIKE POLYPROTEIN_RETROTRANSPOSON"/>
    <property type="match status" value="1"/>
</dbReference>
<comment type="caution">
    <text evidence="5">The sequence shown here is derived from an EMBL/GenBank/DDBJ whole genome shotgun (WGS) entry which is preliminary data.</text>
</comment>